<organism evidence="2 3">
    <name type="scientific">Inquilinus ginsengisoli</name>
    <dbReference type="NCBI Taxonomy" id="363840"/>
    <lineage>
        <taxon>Bacteria</taxon>
        <taxon>Pseudomonadati</taxon>
        <taxon>Pseudomonadota</taxon>
        <taxon>Alphaproteobacteria</taxon>
        <taxon>Rhodospirillales</taxon>
        <taxon>Rhodospirillaceae</taxon>
        <taxon>Inquilinus</taxon>
    </lineage>
</organism>
<evidence type="ECO:0000313" key="2">
    <source>
        <dbReference type="EMBL" id="MDR6292344.1"/>
    </source>
</evidence>
<dbReference type="Proteomes" id="UP001262410">
    <property type="component" value="Unassembled WGS sequence"/>
</dbReference>
<name>A0ABU1JUP1_9PROT</name>
<accession>A0ABU1JUP1</accession>
<evidence type="ECO:0000313" key="3">
    <source>
        <dbReference type="Proteomes" id="UP001262410"/>
    </source>
</evidence>
<feature type="compositionally biased region" description="Basic and acidic residues" evidence="1">
    <location>
        <begin position="63"/>
        <end position="75"/>
    </location>
</feature>
<proteinExistence type="predicted"/>
<comment type="caution">
    <text evidence="2">The sequence shown here is derived from an EMBL/GenBank/DDBJ whole genome shotgun (WGS) entry which is preliminary data.</text>
</comment>
<sequence length="84" mass="8720">MFYDVTADMGGFVMADLDGDGVDESKTPNIKIITVEAKDGDEAAALAHAQGAVAVRGVVPAERGPEPEPADDTKRGPGRPRKVA</sequence>
<gene>
    <name evidence="2" type="ORF">E9232_004884</name>
</gene>
<feature type="region of interest" description="Disordered" evidence="1">
    <location>
        <begin position="59"/>
        <end position="84"/>
    </location>
</feature>
<keyword evidence="3" id="KW-1185">Reference proteome</keyword>
<dbReference type="EMBL" id="JAVDPW010000009">
    <property type="protein sequence ID" value="MDR6292344.1"/>
    <property type="molecule type" value="Genomic_DNA"/>
</dbReference>
<evidence type="ECO:0000256" key="1">
    <source>
        <dbReference type="SAM" id="MobiDB-lite"/>
    </source>
</evidence>
<dbReference type="RefSeq" id="WP_309798363.1">
    <property type="nucleotide sequence ID" value="NZ_JAVDPW010000009.1"/>
</dbReference>
<reference evidence="2 3" key="1">
    <citation type="submission" date="2023-07" db="EMBL/GenBank/DDBJ databases">
        <title>Sorghum-associated microbial communities from plants grown in Nebraska, USA.</title>
        <authorList>
            <person name="Schachtman D."/>
        </authorList>
    </citation>
    <scope>NUCLEOTIDE SEQUENCE [LARGE SCALE GENOMIC DNA]</scope>
    <source>
        <strain evidence="2 3">584</strain>
    </source>
</reference>
<protein>
    <submittedName>
        <fullName evidence="2">Uncharacterized protein</fullName>
    </submittedName>
</protein>